<keyword evidence="1" id="KW-0500">Molybdenum</keyword>
<evidence type="ECO:0000256" key="4">
    <source>
        <dbReference type="ARBA" id="ARBA00023002"/>
    </source>
</evidence>
<keyword evidence="3" id="KW-0732">Signal</keyword>
<dbReference type="GO" id="GO:0046872">
    <property type="term" value="F:metal ion binding"/>
    <property type="evidence" value="ECO:0007669"/>
    <property type="project" value="UniProtKB-KW"/>
</dbReference>
<dbReference type="InterPro" id="IPR000572">
    <property type="entry name" value="OxRdtase_Mopterin-bd_dom"/>
</dbReference>
<protein>
    <submittedName>
        <fullName evidence="6">Sulfoxide reductase catalytic subunit YedY</fullName>
        <ecNumber evidence="6">1.8.-.-</ecNumber>
    </submittedName>
</protein>
<sequence length="343" mass="38422">MIIQTKSDIAPSEITPKEVFENRREFIQKAGFGLLATAISLPLHAATLRSGAENSDKSLGIANTKSAATSSAFNLHQKISGYSKTTYGTGEKLTPYDDVTTYNNYYEFGTSKSEPAINAKLFKPHPWTISIEGEVKKNKTISIEDIYKLAPLEERIYRMRCVEGWSMVIPWVGLPLAQLIKWAEPNANAKYIEFISMADSQQMTGVNLPVLDWPYVEGLRMDEAMNPLTILAVGLYGEQLPNQNGAPIRLVVPWKYGFKGAKAIVKIRFTEKMPLTTWMKAGPNEYGFYANVNPQVDHPRWTQSSEKRIGAGLFAGRIKTQMFNGYAEQVGQMYAGLDLRKNF</sequence>
<evidence type="ECO:0000256" key="1">
    <source>
        <dbReference type="ARBA" id="ARBA00022505"/>
    </source>
</evidence>
<dbReference type="GO" id="GO:0030091">
    <property type="term" value="P:protein repair"/>
    <property type="evidence" value="ECO:0007669"/>
    <property type="project" value="InterPro"/>
</dbReference>
<dbReference type="AlphaFoldDB" id="A0A1J5T9P7"/>
<dbReference type="PANTHER" id="PTHR43032">
    <property type="entry name" value="PROTEIN-METHIONINE-SULFOXIDE REDUCTASE"/>
    <property type="match status" value="1"/>
</dbReference>
<comment type="caution">
    <text evidence="6">The sequence shown here is derived from an EMBL/GenBank/DDBJ whole genome shotgun (WGS) entry which is preliminary data.</text>
</comment>
<dbReference type="PANTHER" id="PTHR43032:SF3">
    <property type="entry name" value="PROTEIN-METHIONINE-SULFOXIDE REDUCTASE CATALYTIC SUBUNIT MSRP"/>
    <property type="match status" value="1"/>
</dbReference>
<dbReference type="Pfam" id="PF00174">
    <property type="entry name" value="Oxidored_molyb"/>
    <property type="match status" value="1"/>
</dbReference>
<name>A0A1J5T9P7_9ZZZZ</name>
<dbReference type="NCBIfam" id="NF003767">
    <property type="entry name" value="PRK05363.1"/>
    <property type="match status" value="1"/>
</dbReference>
<evidence type="ECO:0000256" key="3">
    <source>
        <dbReference type="ARBA" id="ARBA00022729"/>
    </source>
</evidence>
<dbReference type="EMBL" id="MLJW01000004">
    <property type="protein sequence ID" value="OIR17639.1"/>
    <property type="molecule type" value="Genomic_DNA"/>
</dbReference>
<dbReference type="InterPro" id="IPR036374">
    <property type="entry name" value="OxRdtase_Mopterin-bd_sf"/>
</dbReference>
<dbReference type="EC" id="1.8.-.-" evidence="6"/>
<evidence type="ECO:0000259" key="5">
    <source>
        <dbReference type="Pfam" id="PF00174"/>
    </source>
</evidence>
<dbReference type="GO" id="GO:0043546">
    <property type="term" value="F:molybdopterin cofactor binding"/>
    <property type="evidence" value="ECO:0007669"/>
    <property type="project" value="InterPro"/>
</dbReference>
<gene>
    <name evidence="6" type="primary">yedY_1</name>
    <name evidence="6" type="ORF">GALL_18570</name>
</gene>
<keyword evidence="2" id="KW-0479">Metal-binding</keyword>
<dbReference type="GO" id="GO:0016667">
    <property type="term" value="F:oxidoreductase activity, acting on a sulfur group of donors"/>
    <property type="evidence" value="ECO:0007669"/>
    <property type="project" value="InterPro"/>
</dbReference>
<feature type="domain" description="Oxidoreductase molybdopterin-binding" evidence="5">
    <location>
        <begin position="122"/>
        <end position="278"/>
    </location>
</feature>
<reference evidence="6" key="1">
    <citation type="submission" date="2016-10" db="EMBL/GenBank/DDBJ databases">
        <title>Sequence of Gallionella enrichment culture.</title>
        <authorList>
            <person name="Poehlein A."/>
            <person name="Muehling M."/>
            <person name="Daniel R."/>
        </authorList>
    </citation>
    <scope>NUCLEOTIDE SEQUENCE</scope>
</reference>
<dbReference type="Gene3D" id="3.90.420.10">
    <property type="entry name" value="Oxidoreductase, molybdopterin-binding domain"/>
    <property type="match status" value="1"/>
</dbReference>
<evidence type="ECO:0000313" key="6">
    <source>
        <dbReference type="EMBL" id="OIR17639.1"/>
    </source>
</evidence>
<dbReference type="SUPFAM" id="SSF56524">
    <property type="entry name" value="Oxidoreductase molybdopterin-binding domain"/>
    <property type="match status" value="1"/>
</dbReference>
<proteinExistence type="inferred from homology"/>
<evidence type="ECO:0000256" key="2">
    <source>
        <dbReference type="ARBA" id="ARBA00022723"/>
    </source>
</evidence>
<dbReference type="HAMAP" id="MF_01206">
    <property type="entry name" value="MsrP"/>
    <property type="match status" value="1"/>
</dbReference>
<keyword evidence="4 6" id="KW-0560">Oxidoreductase</keyword>
<organism evidence="6">
    <name type="scientific">mine drainage metagenome</name>
    <dbReference type="NCBI Taxonomy" id="410659"/>
    <lineage>
        <taxon>unclassified sequences</taxon>
        <taxon>metagenomes</taxon>
        <taxon>ecological metagenomes</taxon>
    </lineage>
</organism>
<accession>A0A1J5T9P7</accession>
<dbReference type="InterPro" id="IPR022867">
    <property type="entry name" value="MsrP"/>
</dbReference>